<name>A0A8D8WDT9_9HEMI</name>
<protein>
    <submittedName>
        <fullName evidence="1">Uncharacterized protein</fullName>
    </submittedName>
</protein>
<dbReference type="EMBL" id="HBUF01185356">
    <property type="protein sequence ID" value="CAG6656554.1"/>
    <property type="molecule type" value="Transcribed_RNA"/>
</dbReference>
<dbReference type="AlphaFoldDB" id="A0A8D8WDT9"/>
<evidence type="ECO:0000313" key="1">
    <source>
        <dbReference type="EMBL" id="CAG6656552.1"/>
    </source>
</evidence>
<dbReference type="EMBL" id="HBUF01185354">
    <property type="protein sequence ID" value="CAG6656550.1"/>
    <property type="molecule type" value="Transcribed_RNA"/>
</dbReference>
<accession>A0A8D8WDT9</accession>
<proteinExistence type="predicted"/>
<organism evidence="1">
    <name type="scientific">Cacopsylla melanoneura</name>
    <dbReference type="NCBI Taxonomy" id="428564"/>
    <lineage>
        <taxon>Eukaryota</taxon>
        <taxon>Metazoa</taxon>
        <taxon>Ecdysozoa</taxon>
        <taxon>Arthropoda</taxon>
        <taxon>Hexapoda</taxon>
        <taxon>Insecta</taxon>
        <taxon>Pterygota</taxon>
        <taxon>Neoptera</taxon>
        <taxon>Paraneoptera</taxon>
        <taxon>Hemiptera</taxon>
        <taxon>Sternorrhyncha</taxon>
        <taxon>Psylloidea</taxon>
        <taxon>Psyllidae</taxon>
        <taxon>Psyllinae</taxon>
        <taxon>Cacopsylla</taxon>
    </lineage>
</organism>
<dbReference type="EMBL" id="HBUF01185355">
    <property type="protein sequence ID" value="CAG6656552.1"/>
    <property type="molecule type" value="Transcribed_RNA"/>
</dbReference>
<sequence length="126" mass="14516">MGSMATCSGYMNIYKVRVEVPNFTKSQLIHTRAKLHPGQIVGEAHALLYNHPIHRGTYVLTQRISKRLPLPTHPLFPSHSIFLINFLGKSLIPPSPHCFLLQVQFCFYFLNIAVVFFPHYQLKVRE</sequence>
<reference evidence="1" key="1">
    <citation type="submission" date="2021-05" db="EMBL/GenBank/DDBJ databases">
        <authorList>
            <person name="Alioto T."/>
            <person name="Alioto T."/>
            <person name="Gomez Garrido J."/>
        </authorList>
    </citation>
    <scope>NUCLEOTIDE SEQUENCE</scope>
</reference>